<evidence type="ECO:0000256" key="1">
    <source>
        <dbReference type="ARBA" id="ARBA00006336"/>
    </source>
</evidence>
<dbReference type="InterPro" id="IPR036380">
    <property type="entry name" value="Isochorismatase-like_sf"/>
</dbReference>
<feature type="region of interest" description="Disordered" evidence="8">
    <location>
        <begin position="182"/>
        <end position="206"/>
    </location>
</feature>
<feature type="domain" description="Isochorismatase-like" evidence="9">
    <location>
        <begin position="4"/>
        <end position="189"/>
    </location>
</feature>
<keyword evidence="3" id="KW-0479">Metal-binding</keyword>
<proteinExistence type="inferred from homology"/>
<keyword evidence="11" id="KW-1185">Reference proteome</keyword>
<name>A0ABX0TD77_9MICO</name>
<dbReference type="EMBL" id="JAAOYO010000004">
    <property type="protein sequence ID" value="NII42148.1"/>
    <property type="molecule type" value="Genomic_DNA"/>
</dbReference>
<dbReference type="PANTHER" id="PTHR11080">
    <property type="entry name" value="PYRAZINAMIDASE/NICOTINAMIDASE"/>
    <property type="match status" value="1"/>
</dbReference>
<evidence type="ECO:0000256" key="3">
    <source>
        <dbReference type="ARBA" id="ARBA00022723"/>
    </source>
</evidence>
<evidence type="ECO:0000256" key="2">
    <source>
        <dbReference type="ARBA" id="ARBA00022642"/>
    </source>
</evidence>
<evidence type="ECO:0000256" key="7">
    <source>
        <dbReference type="ARBA" id="ARBA00043224"/>
    </source>
</evidence>
<protein>
    <recommendedName>
        <fullName evidence="6">nicotinamidase</fullName>
        <ecNumber evidence="6">3.5.1.19</ecNumber>
    </recommendedName>
    <alternativeName>
        <fullName evidence="7">Nicotinamide deamidase</fullName>
    </alternativeName>
</protein>
<dbReference type="SUPFAM" id="SSF52499">
    <property type="entry name" value="Isochorismatase-like hydrolases"/>
    <property type="match status" value="1"/>
</dbReference>
<keyword evidence="2" id="KW-0662">Pyridine nucleotide biosynthesis</keyword>
<evidence type="ECO:0000256" key="8">
    <source>
        <dbReference type="SAM" id="MobiDB-lite"/>
    </source>
</evidence>
<gene>
    <name evidence="10" type="ORF">E9228_002806</name>
</gene>
<comment type="similarity">
    <text evidence="1">Belongs to the isochorismatase family.</text>
</comment>
<evidence type="ECO:0000259" key="9">
    <source>
        <dbReference type="Pfam" id="PF00857"/>
    </source>
</evidence>
<evidence type="ECO:0000256" key="5">
    <source>
        <dbReference type="ARBA" id="ARBA00037900"/>
    </source>
</evidence>
<dbReference type="InterPro" id="IPR052347">
    <property type="entry name" value="Isochorismatase_Nicotinamidase"/>
</dbReference>
<keyword evidence="4 10" id="KW-0378">Hydrolase</keyword>
<feature type="compositionally biased region" description="Basic and acidic residues" evidence="8">
    <location>
        <begin position="182"/>
        <end position="199"/>
    </location>
</feature>
<dbReference type="Pfam" id="PF00857">
    <property type="entry name" value="Isochorismatase"/>
    <property type="match status" value="1"/>
</dbReference>
<evidence type="ECO:0000256" key="6">
    <source>
        <dbReference type="ARBA" id="ARBA00039017"/>
    </source>
</evidence>
<dbReference type="Gene3D" id="3.40.50.850">
    <property type="entry name" value="Isochorismatase-like"/>
    <property type="match status" value="1"/>
</dbReference>
<evidence type="ECO:0000313" key="11">
    <source>
        <dbReference type="Proteomes" id="UP001318300"/>
    </source>
</evidence>
<organism evidence="10 11">
    <name type="scientific">Curtobacterium salicis</name>
    <dbReference type="NCBI Taxonomy" id="1779862"/>
    <lineage>
        <taxon>Bacteria</taxon>
        <taxon>Bacillati</taxon>
        <taxon>Actinomycetota</taxon>
        <taxon>Actinomycetes</taxon>
        <taxon>Micrococcales</taxon>
        <taxon>Microbacteriaceae</taxon>
        <taxon>Curtobacterium</taxon>
    </lineage>
</organism>
<dbReference type="EC" id="3.5.1.19" evidence="6"/>
<comment type="pathway">
    <text evidence="5">Cofactor biosynthesis; nicotinate biosynthesis; nicotinate from nicotinamide: step 1/1.</text>
</comment>
<sequence>MARALLITDVQNDFTEGGALAVDGGAALAERITAFLRRHADEYDVVVASRDWHDATGDNGGHFAGPDGPDFRTTWPAHCVAGTPGAEYHPALDLSFVDVHVRKGQGEPAYSAFEGTTDAGADLVDVFFDREVHAVDIVGIATDHCVRASALDGVHAGLDVFVYEDLVVGIDQTSSEAALEEVRDEGGHTGRSDMDEGRQRPGGAVL</sequence>
<dbReference type="Proteomes" id="UP001318300">
    <property type="component" value="Unassembled WGS sequence"/>
</dbReference>
<comment type="caution">
    <text evidence="10">The sequence shown here is derived from an EMBL/GenBank/DDBJ whole genome shotgun (WGS) entry which is preliminary data.</text>
</comment>
<reference evidence="10 11" key="1">
    <citation type="submission" date="2020-03" db="EMBL/GenBank/DDBJ databases">
        <title>Above-ground endophytic microbial communities from plants in different locations in the United States.</title>
        <authorList>
            <person name="Frank C."/>
        </authorList>
    </citation>
    <scope>NUCLEOTIDE SEQUENCE [LARGE SCALE GENOMIC DNA]</scope>
    <source>
        <strain evidence="10 11">WW7</strain>
    </source>
</reference>
<dbReference type="GO" id="GO:0008936">
    <property type="term" value="F:nicotinamidase activity"/>
    <property type="evidence" value="ECO:0007669"/>
    <property type="project" value="UniProtKB-EC"/>
</dbReference>
<accession>A0ABX0TD77</accession>
<dbReference type="RefSeq" id="WP_166781145.1">
    <property type="nucleotide sequence ID" value="NZ_JAAOYO010000004.1"/>
</dbReference>
<dbReference type="PANTHER" id="PTHR11080:SF2">
    <property type="entry name" value="LD05707P"/>
    <property type="match status" value="1"/>
</dbReference>
<dbReference type="InterPro" id="IPR000868">
    <property type="entry name" value="Isochorismatase-like_dom"/>
</dbReference>
<evidence type="ECO:0000313" key="10">
    <source>
        <dbReference type="EMBL" id="NII42148.1"/>
    </source>
</evidence>
<evidence type="ECO:0000256" key="4">
    <source>
        <dbReference type="ARBA" id="ARBA00022801"/>
    </source>
</evidence>